<feature type="region of interest" description="Disordered" evidence="1">
    <location>
        <begin position="913"/>
        <end position="940"/>
    </location>
</feature>
<evidence type="ECO:0000256" key="1">
    <source>
        <dbReference type="SAM" id="MobiDB-lite"/>
    </source>
</evidence>
<feature type="compositionally biased region" description="Polar residues" evidence="1">
    <location>
        <begin position="449"/>
        <end position="459"/>
    </location>
</feature>
<protein>
    <recommendedName>
        <fullName evidence="2">C2H2-type domain-containing protein</fullName>
    </recommendedName>
</protein>
<feature type="compositionally biased region" description="Low complexity" evidence="1">
    <location>
        <begin position="393"/>
        <end position="404"/>
    </location>
</feature>
<dbReference type="PRINTS" id="PR01217">
    <property type="entry name" value="PRICHEXTENSN"/>
</dbReference>
<dbReference type="Gene3D" id="3.30.160.60">
    <property type="entry name" value="Classic Zinc Finger"/>
    <property type="match status" value="1"/>
</dbReference>
<name>A0AAE1KRH7_PETCI</name>
<feature type="domain" description="C2H2-type" evidence="2">
    <location>
        <begin position="505"/>
        <end position="526"/>
    </location>
</feature>
<feature type="compositionally biased region" description="Low complexity" evidence="1">
    <location>
        <begin position="45"/>
        <end position="60"/>
    </location>
</feature>
<feature type="region of interest" description="Disordered" evidence="1">
    <location>
        <begin position="260"/>
        <end position="330"/>
    </location>
</feature>
<reference evidence="3" key="1">
    <citation type="submission" date="2023-10" db="EMBL/GenBank/DDBJ databases">
        <title>Genome assemblies of two species of porcelain crab, Petrolisthes cinctipes and Petrolisthes manimaculis (Anomura: Porcellanidae).</title>
        <authorList>
            <person name="Angst P."/>
        </authorList>
    </citation>
    <scope>NUCLEOTIDE SEQUENCE</scope>
    <source>
        <strain evidence="3">PB745_01</strain>
        <tissue evidence="3">Gill</tissue>
    </source>
</reference>
<feature type="domain" description="C2H2-type" evidence="2">
    <location>
        <begin position="1015"/>
        <end position="1036"/>
    </location>
</feature>
<accession>A0AAE1KRH7</accession>
<dbReference type="PANTHER" id="PTHR36721:SF1">
    <property type="entry name" value="OS04G0446401 PROTEIN"/>
    <property type="match status" value="1"/>
</dbReference>
<gene>
    <name evidence="3" type="ORF">Pcinc_013591</name>
</gene>
<organism evidence="3 4">
    <name type="scientific">Petrolisthes cinctipes</name>
    <name type="common">Flat porcelain crab</name>
    <dbReference type="NCBI Taxonomy" id="88211"/>
    <lineage>
        <taxon>Eukaryota</taxon>
        <taxon>Metazoa</taxon>
        <taxon>Ecdysozoa</taxon>
        <taxon>Arthropoda</taxon>
        <taxon>Crustacea</taxon>
        <taxon>Multicrustacea</taxon>
        <taxon>Malacostraca</taxon>
        <taxon>Eumalacostraca</taxon>
        <taxon>Eucarida</taxon>
        <taxon>Decapoda</taxon>
        <taxon>Pleocyemata</taxon>
        <taxon>Anomura</taxon>
        <taxon>Galatheoidea</taxon>
        <taxon>Porcellanidae</taxon>
        <taxon>Petrolisthes</taxon>
    </lineage>
</organism>
<dbReference type="AlphaFoldDB" id="A0AAE1KRH7"/>
<evidence type="ECO:0000259" key="2">
    <source>
        <dbReference type="PROSITE" id="PS00028"/>
    </source>
</evidence>
<evidence type="ECO:0000313" key="3">
    <source>
        <dbReference type="EMBL" id="KAK3882009.1"/>
    </source>
</evidence>
<keyword evidence="4" id="KW-1185">Reference proteome</keyword>
<feature type="domain" description="C2H2-type" evidence="2">
    <location>
        <begin position="546"/>
        <end position="567"/>
    </location>
</feature>
<dbReference type="PROSITE" id="PS00028">
    <property type="entry name" value="ZINC_FINGER_C2H2_1"/>
    <property type="match status" value="4"/>
</dbReference>
<dbReference type="Proteomes" id="UP001286313">
    <property type="component" value="Unassembled WGS sequence"/>
</dbReference>
<dbReference type="EMBL" id="JAWQEG010001148">
    <property type="protein sequence ID" value="KAK3882009.1"/>
    <property type="molecule type" value="Genomic_DNA"/>
</dbReference>
<feature type="compositionally biased region" description="Polar residues" evidence="1">
    <location>
        <begin position="210"/>
        <end position="219"/>
    </location>
</feature>
<dbReference type="SMART" id="SM00355">
    <property type="entry name" value="ZnF_C2H2"/>
    <property type="match status" value="5"/>
</dbReference>
<feature type="compositionally biased region" description="Pro residues" evidence="1">
    <location>
        <begin position="298"/>
        <end position="330"/>
    </location>
</feature>
<feature type="region of interest" description="Disordered" evidence="1">
    <location>
        <begin position="441"/>
        <end position="463"/>
    </location>
</feature>
<evidence type="ECO:0000313" key="4">
    <source>
        <dbReference type="Proteomes" id="UP001286313"/>
    </source>
</evidence>
<comment type="caution">
    <text evidence="3">The sequence shown here is derived from an EMBL/GenBank/DDBJ whole genome shotgun (WGS) entry which is preliminary data.</text>
</comment>
<feature type="domain" description="C2H2-type" evidence="2">
    <location>
        <begin position="981"/>
        <end position="1002"/>
    </location>
</feature>
<feature type="region of interest" description="Disordered" evidence="1">
    <location>
        <begin position="44"/>
        <end position="126"/>
    </location>
</feature>
<proteinExistence type="predicted"/>
<dbReference type="InterPro" id="IPR013087">
    <property type="entry name" value="Znf_C2H2_type"/>
</dbReference>
<feature type="region of interest" description="Disordered" evidence="1">
    <location>
        <begin position="135"/>
        <end position="154"/>
    </location>
</feature>
<sequence length="1058" mass="117043">MDDIFGNCSSGDTVMEADLSRVLANLHQDIADLQYLQQQATTRAPTLVQQHPQPQLLQPPRDASEPGIRSMQHEPCRPVPQLQPPRDASEPGIRSMQHEPCSRPVPQPRKHNYNNQQQQQQQGISSTTTINSSLRHTQSEVVGRVIQSSRPRALSTGATINHQTDYHNPYHHQQQYPPPPPSSLQTPRLHQHGYVNLQPRSMGKFKPCSQRPTSSYDNVPTENYSMLQISHSSMSQKMHVTQSTGDVFMPSKCTSSLSMKQSVTSMPPPPSVTHMPTPRSQSVTHMPPTPQSQSVTHMPPPQPQSVTHMPPPQPQSVTHMPPPQPQSVTHMPPPQPAIFIAPPPPPSTPTLFKPQTACVPTVPQSSTPFASGQRYMNVPLSVGGLSPVPAPANNSGQSGCGSNSAPPTPQHKSAPHRLHHSYIELWSGVCEERDSLSDSECEELKRSLQKPQTPSSTRPSPGYVEMSSPYIKSPQVISPFTGSVLADFASRLAFYAGHQPRNIFCPFCPRYFGYEKSLGSHIHKAHRTELNTMVESGCCEVKLQLCPICQAQFFNTSVLPKHLIDFHRASVVEILEKNSCIISDAVGIQCPFCSKKVPHGKTGEQVLLYHMQQLHLSQYEEMIKVKFQPTCKASLESIGNTGTKGSGESAMFQPGITSTPGLSNRLANLAVQTRSRRSVEALDLDTTWSSHTATNRPTITTLQQQYNSEPTNVPNPALNNNPTNPMLAQDNQKTSNKQLTTCASKGILRHQSALGRKPSVKRELRFSVPPVTSEEIFIPESPQQDTPERCLQHKQSVLAPPPPQQQHTQQTTGNGTNKRVIPVRVDSLSAADFMDLNEKCSGQRKRRRLGLGLRSRKAFKKKDKENIGDLASGVGRVVDGAKKCLTEGLAPAKEPIISTMSTRTFRRPKPVAIPRVPQLPPVNGQHTGQHGEETTEDASVMGREQVAPSRDGESNMIDDAGSDTSRFTHLKLYSPLRMFRCNGCRVKFCDNESLGSHITSKHRGLLCLLRPQYGCGVCSAKFFENKYLVKHCLQHHTSLLEIRSPTKQKITLYRFTHE</sequence>
<feature type="region of interest" description="Disordered" evidence="1">
    <location>
        <begin position="797"/>
        <end position="819"/>
    </location>
</feature>
<dbReference type="PANTHER" id="PTHR36721">
    <property type="entry name" value="PROLINE-RICH FAMILY PROTEIN"/>
    <property type="match status" value="1"/>
</dbReference>
<feature type="region of interest" description="Disordered" evidence="1">
    <location>
        <begin position="386"/>
        <end position="416"/>
    </location>
</feature>
<feature type="region of interest" description="Disordered" evidence="1">
    <location>
        <begin position="162"/>
        <end position="219"/>
    </location>
</feature>